<feature type="transmembrane region" description="Helical" evidence="6">
    <location>
        <begin position="7"/>
        <end position="25"/>
    </location>
</feature>
<dbReference type="GO" id="GO:0005886">
    <property type="term" value="C:plasma membrane"/>
    <property type="evidence" value="ECO:0007669"/>
    <property type="project" value="UniProtKB-SubCell"/>
</dbReference>
<feature type="transmembrane region" description="Helical" evidence="6">
    <location>
        <begin position="142"/>
        <end position="161"/>
    </location>
</feature>
<dbReference type="OrthoDB" id="7584869at2"/>
<evidence type="ECO:0000256" key="5">
    <source>
        <dbReference type="ARBA" id="ARBA00023136"/>
    </source>
</evidence>
<dbReference type="PANTHER" id="PTHR23528">
    <property type="match status" value="1"/>
</dbReference>
<accession>A0A1D3TXL0</accession>
<keyword evidence="5 6" id="KW-0472">Membrane</keyword>
<evidence type="ECO:0000256" key="4">
    <source>
        <dbReference type="ARBA" id="ARBA00022989"/>
    </source>
</evidence>
<dbReference type="PANTHER" id="PTHR23528:SF1">
    <property type="entry name" value="MAJOR FACILITATOR SUPERFAMILY (MFS) PROFILE DOMAIN-CONTAINING PROTEIN"/>
    <property type="match status" value="1"/>
</dbReference>
<sequence>MKLNYKKTFLIGLAFFSTCAFWQLYDTVIPLILSKTFGLKETITGAVMALDNVLGIFLLPLFGALSDRTHTKLGRRMPFIILGSAVSITFLQLIPAADNSRNFILFFFALGTILVAMGTYRSPAVALMPDVTPKPLRSKGNAIINLMGTMGGFCTLIMISLLVPKTGKPDYTALFACVGALMALAVAVLAITTRENALAEENEKINTALDMENGVTNTSAGSPGAAMPREVRKSLAMILLSIFLWFTAYNAITTAYSRYAVNIWGLQGGSYANALLIAIAVSTICFIPIGYVSTLIGRRKTILIGIVLITISYLLGVLIRAYSPLIYIIFAFTGVGWASINVNSYPMVVEMSRGCDVGKYTGLYYTFSMLAQIVTPILSGFLLERFSYRTLFPYAATFSILSFITMLQVKHGDSKPPKKMGVLDHFDDGE</sequence>
<dbReference type="Gene3D" id="1.20.1250.20">
    <property type="entry name" value="MFS general substrate transporter like domains"/>
    <property type="match status" value="2"/>
</dbReference>
<organism evidence="8 9">
    <name type="scientific">Anaerobium acetethylicum</name>
    <dbReference type="NCBI Taxonomy" id="1619234"/>
    <lineage>
        <taxon>Bacteria</taxon>
        <taxon>Bacillati</taxon>
        <taxon>Bacillota</taxon>
        <taxon>Clostridia</taxon>
        <taxon>Lachnospirales</taxon>
        <taxon>Lachnospiraceae</taxon>
        <taxon>Anaerobium</taxon>
    </lineage>
</organism>
<dbReference type="EMBL" id="FMKA01000032">
    <property type="protein sequence ID" value="SCP99091.1"/>
    <property type="molecule type" value="Genomic_DNA"/>
</dbReference>
<dbReference type="PROSITE" id="PS50850">
    <property type="entry name" value="MFS"/>
    <property type="match status" value="1"/>
</dbReference>
<evidence type="ECO:0000259" key="7">
    <source>
        <dbReference type="PROSITE" id="PS50850"/>
    </source>
</evidence>
<comment type="subcellular location">
    <subcellularLocation>
        <location evidence="1">Cell membrane</location>
        <topology evidence="1">Multi-pass membrane protein</topology>
    </subcellularLocation>
</comment>
<keyword evidence="9" id="KW-1185">Reference proteome</keyword>
<dbReference type="Pfam" id="PF07690">
    <property type="entry name" value="MFS_1"/>
    <property type="match status" value="1"/>
</dbReference>
<feature type="transmembrane region" description="Helical" evidence="6">
    <location>
        <begin position="391"/>
        <end position="409"/>
    </location>
</feature>
<dbReference type="STRING" id="1619234.SAMN05421730_103213"/>
<dbReference type="InterPro" id="IPR020846">
    <property type="entry name" value="MFS_dom"/>
</dbReference>
<feature type="transmembrane region" description="Helical" evidence="6">
    <location>
        <begin position="235"/>
        <end position="252"/>
    </location>
</feature>
<evidence type="ECO:0000313" key="8">
    <source>
        <dbReference type="EMBL" id="SCP99091.1"/>
    </source>
</evidence>
<keyword evidence="2" id="KW-0813">Transport</keyword>
<feature type="transmembrane region" description="Helical" evidence="6">
    <location>
        <begin position="77"/>
        <end position="97"/>
    </location>
</feature>
<feature type="transmembrane region" description="Helical" evidence="6">
    <location>
        <begin position="45"/>
        <end position="65"/>
    </location>
</feature>
<feature type="transmembrane region" description="Helical" evidence="6">
    <location>
        <begin position="362"/>
        <end position="379"/>
    </location>
</feature>
<dbReference type="GO" id="GO:0022857">
    <property type="term" value="F:transmembrane transporter activity"/>
    <property type="evidence" value="ECO:0007669"/>
    <property type="project" value="InterPro"/>
</dbReference>
<gene>
    <name evidence="8" type="ORF">SAMN05421730_103213</name>
</gene>
<feature type="transmembrane region" description="Helical" evidence="6">
    <location>
        <begin position="301"/>
        <end position="319"/>
    </location>
</feature>
<evidence type="ECO:0000256" key="3">
    <source>
        <dbReference type="ARBA" id="ARBA00022692"/>
    </source>
</evidence>
<name>A0A1D3TXL0_9FIRM</name>
<dbReference type="Proteomes" id="UP000199315">
    <property type="component" value="Unassembled WGS sequence"/>
</dbReference>
<feature type="transmembrane region" description="Helical" evidence="6">
    <location>
        <begin position="173"/>
        <end position="192"/>
    </location>
</feature>
<dbReference type="InterPro" id="IPR011701">
    <property type="entry name" value="MFS"/>
</dbReference>
<proteinExistence type="predicted"/>
<dbReference type="SUPFAM" id="SSF103473">
    <property type="entry name" value="MFS general substrate transporter"/>
    <property type="match status" value="1"/>
</dbReference>
<keyword evidence="3 6" id="KW-0812">Transmembrane</keyword>
<dbReference type="InterPro" id="IPR036259">
    <property type="entry name" value="MFS_trans_sf"/>
</dbReference>
<protein>
    <submittedName>
        <fullName evidence="8">Na+/melibiose symporter</fullName>
    </submittedName>
</protein>
<dbReference type="RefSeq" id="WP_091236361.1">
    <property type="nucleotide sequence ID" value="NZ_FMKA01000032.1"/>
</dbReference>
<dbReference type="AlphaFoldDB" id="A0A1D3TXL0"/>
<evidence type="ECO:0000256" key="2">
    <source>
        <dbReference type="ARBA" id="ARBA00022448"/>
    </source>
</evidence>
<feature type="transmembrane region" description="Helical" evidence="6">
    <location>
        <begin position="103"/>
        <end position="121"/>
    </location>
</feature>
<evidence type="ECO:0000256" key="1">
    <source>
        <dbReference type="ARBA" id="ARBA00004651"/>
    </source>
</evidence>
<feature type="transmembrane region" description="Helical" evidence="6">
    <location>
        <begin position="272"/>
        <end position="294"/>
    </location>
</feature>
<evidence type="ECO:0000313" key="9">
    <source>
        <dbReference type="Proteomes" id="UP000199315"/>
    </source>
</evidence>
<feature type="transmembrane region" description="Helical" evidence="6">
    <location>
        <begin position="325"/>
        <end position="342"/>
    </location>
</feature>
<evidence type="ECO:0000256" key="6">
    <source>
        <dbReference type="SAM" id="Phobius"/>
    </source>
</evidence>
<keyword evidence="4 6" id="KW-1133">Transmembrane helix</keyword>
<feature type="domain" description="Major facilitator superfamily (MFS) profile" evidence="7">
    <location>
        <begin position="1"/>
        <end position="414"/>
    </location>
</feature>
<reference evidence="8 9" key="1">
    <citation type="submission" date="2016-09" db="EMBL/GenBank/DDBJ databases">
        <authorList>
            <person name="Capua I."/>
            <person name="De Benedictis P."/>
            <person name="Joannis T."/>
            <person name="Lombin L.H."/>
            <person name="Cattoli G."/>
        </authorList>
    </citation>
    <scope>NUCLEOTIDE SEQUENCE [LARGE SCALE GENOMIC DNA]</scope>
    <source>
        <strain evidence="8 9">GluBS11</strain>
    </source>
</reference>